<organism evidence="1 2">
    <name type="scientific">Gossypium australe</name>
    <dbReference type="NCBI Taxonomy" id="47621"/>
    <lineage>
        <taxon>Eukaryota</taxon>
        <taxon>Viridiplantae</taxon>
        <taxon>Streptophyta</taxon>
        <taxon>Embryophyta</taxon>
        <taxon>Tracheophyta</taxon>
        <taxon>Spermatophyta</taxon>
        <taxon>Magnoliopsida</taxon>
        <taxon>eudicotyledons</taxon>
        <taxon>Gunneridae</taxon>
        <taxon>Pentapetalae</taxon>
        <taxon>rosids</taxon>
        <taxon>malvids</taxon>
        <taxon>Malvales</taxon>
        <taxon>Malvaceae</taxon>
        <taxon>Malvoideae</taxon>
        <taxon>Gossypium</taxon>
    </lineage>
</organism>
<accession>A0A5B6VIE9</accession>
<evidence type="ECO:0000313" key="1">
    <source>
        <dbReference type="EMBL" id="KAA3468841.1"/>
    </source>
</evidence>
<dbReference type="OrthoDB" id="1000634at2759"/>
<keyword evidence="2" id="KW-1185">Reference proteome</keyword>
<sequence length="137" mass="15725">MAWDKMCYPKGMRGLGFRDLHLFNIAFLGRQVWRLIICKDTLCYKVLSAKYFPNGYVFHPKKSIAKAASILSEGFGWSVEDGRSIDLWKDNWGFEGLSGSAIRLKRRLTHETKVSKLIRDNRDGGKKIGFWSFSGKT</sequence>
<proteinExistence type="predicted"/>
<name>A0A5B6VIE9_9ROSI</name>
<comment type="caution">
    <text evidence="1">The sequence shown here is derived from an EMBL/GenBank/DDBJ whole genome shotgun (WGS) entry which is preliminary data.</text>
</comment>
<dbReference type="AlphaFoldDB" id="A0A5B6VIE9"/>
<protein>
    <submittedName>
        <fullName evidence="1">Cyclopropane-fatty-acyl-phospholipid synthase</fullName>
    </submittedName>
</protein>
<gene>
    <name evidence="1" type="ORF">EPI10_014689</name>
</gene>
<dbReference type="EMBL" id="SMMG02000006">
    <property type="protein sequence ID" value="KAA3468841.1"/>
    <property type="molecule type" value="Genomic_DNA"/>
</dbReference>
<dbReference type="Proteomes" id="UP000325315">
    <property type="component" value="Unassembled WGS sequence"/>
</dbReference>
<evidence type="ECO:0000313" key="2">
    <source>
        <dbReference type="Proteomes" id="UP000325315"/>
    </source>
</evidence>
<reference evidence="2" key="1">
    <citation type="journal article" date="2019" name="Plant Biotechnol. J.">
        <title>Genome sequencing of the Australian wild diploid species Gossypium australe highlights disease resistance and delayed gland morphogenesis.</title>
        <authorList>
            <person name="Cai Y."/>
            <person name="Cai X."/>
            <person name="Wang Q."/>
            <person name="Wang P."/>
            <person name="Zhang Y."/>
            <person name="Cai C."/>
            <person name="Xu Y."/>
            <person name="Wang K."/>
            <person name="Zhou Z."/>
            <person name="Wang C."/>
            <person name="Geng S."/>
            <person name="Li B."/>
            <person name="Dong Q."/>
            <person name="Hou Y."/>
            <person name="Wang H."/>
            <person name="Ai P."/>
            <person name="Liu Z."/>
            <person name="Yi F."/>
            <person name="Sun M."/>
            <person name="An G."/>
            <person name="Cheng J."/>
            <person name="Zhang Y."/>
            <person name="Shi Q."/>
            <person name="Xie Y."/>
            <person name="Shi X."/>
            <person name="Chang Y."/>
            <person name="Huang F."/>
            <person name="Chen Y."/>
            <person name="Hong S."/>
            <person name="Mi L."/>
            <person name="Sun Q."/>
            <person name="Zhang L."/>
            <person name="Zhou B."/>
            <person name="Peng R."/>
            <person name="Zhang X."/>
            <person name="Liu F."/>
        </authorList>
    </citation>
    <scope>NUCLEOTIDE SEQUENCE [LARGE SCALE GENOMIC DNA]</scope>
    <source>
        <strain evidence="2">cv. PA1801</strain>
    </source>
</reference>